<name>A0A8J6HS54_TENMO</name>
<feature type="region of interest" description="Disordered" evidence="1">
    <location>
        <begin position="9"/>
        <end position="101"/>
    </location>
</feature>
<dbReference type="AlphaFoldDB" id="A0A8J6HS54"/>
<gene>
    <name evidence="2" type="ORF">GEV33_004148</name>
</gene>
<comment type="caution">
    <text evidence="2">The sequence shown here is derived from an EMBL/GenBank/DDBJ whole genome shotgun (WGS) entry which is preliminary data.</text>
</comment>
<sequence length="334" mass="36171">MSYLLASRITVIDPSPPTGPDPAADRGGGPCFRRSYSDLLQIGSGSSPDAVDVFTISPASPRGDTTGHRAGQGGGEPRLQKSSARLSQHSPKPSTALLRPVSAPLDHPNEDRKWFAEIQTLWANRAVQKEVYLHRSSDDVPERWTGVGGLRLPTFELGEQTAPRSSDKATKRRTNWYISGFSDDVWQGPRVGPSGRHEPSPEGGPAVFGPQRLGEQTAPRRSPFRGPMRGVTTFLPSGKKRMGETAVFAPRSAFRQTTQSHRSVGNGRRGSQFMCGTKGGGKPIGLAGALPRERTLSGNVYTLTGKSGQGPRHAFMYRTLRGAEIWQAALYQDK</sequence>
<evidence type="ECO:0000313" key="2">
    <source>
        <dbReference type="EMBL" id="KAH0818643.1"/>
    </source>
</evidence>
<keyword evidence="3" id="KW-1185">Reference proteome</keyword>
<feature type="region of interest" description="Disordered" evidence="1">
    <location>
        <begin position="187"/>
        <end position="236"/>
    </location>
</feature>
<reference evidence="2" key="2">
    <citation type="submission" date="2021-08" db="EMBL/GenBank/DDBJ databases">
        <authorList>
            <person name="Eriksson T."/>
        </authorList>
    </citation>
    <scope>NUCLEOTIDE SEQUENCE</scope>
    <source>
        <strain evidence="2">Stoneville</strain>
        <tissue evidence="2">Whole head</tissue>
    </source>
</reference>
<accession>A0A8J6HS54</accession>
<proteinExistence type="predicted"/>
<organism evidence="2 3">
    <name type="scientific">Tenebrio molitor</name>
    <name type="common">Yellow mealworm beetle</name>
    <dbReference type="NCBI Taxonomy" id="7067"/>
    <lineage>
        <taxon>Eukaryota</taxon>
        <taxon>Metazoa</taxon>
        <taxon>Ecdysozoa</taxon>
        <taxon>Arthropoda</taxon>
        <taxon>Hexapoda</taxon>
        <taxon>Insecta</taxon>
        <taxon>Pterygota</taxon>
        <taxon>Neoptera</taxon>
        <taxon>Endopterygota</taxon>
        <taxon>Coleoptera</taxon>
        <taxon>Polyphaga</taxon>
        <taxon>Cucujiformia</taxon>
        <taxon>Tenebrionidae</taxon>
        <taxon>Tenebrio</taxon>
    </lineage>
</organism>
<dbReference type="Proteomes" id="UP000719412">
    <property type="component" value="Unassembled WGS sequence"/>
</dbReference>
<feature type="compositionally biased region" description="Polar residues" evidence="1">
    <location>
        <begin position="80"/>
        <end position="93"/>
    </location>
</feature>
<feature type="region of interest" description="Disordered" evidence="1">
    <location>
        <begin position="254"/>
        <end position="279"/>
    </location>
</feature>
<reference evidence="2" key="1">
    <citation type="journal article" date="2020" name="J Insects Food Feed">
        <title>The yellow mealworm (Tenebrio molitor) genome: a resource for the emerging insects as food and feed industry.</title>
        <authorList>
            <person name="Eriksson T."/>
            <person name="Andere A."/>
            <person name="Kelstrup H."/>
            <person name="Emery V."/>
            <person name="Picard C."/>
        </authorList>
    </citation>
    <scope>NUCLEOTIDE SEQUENCE</scope>
    <source>
        <strain evidence="2">Stoneville</strain>
        <tissue evidence="2">Whole head</tissue>
    </source>
</reference>
<protein>
    <submittedName>
        <fullName evidence="2">Uncharacterized protein</fullName>
    </submittedName>
</protein>
<feature type="compositionally biased region" description="Polar residues" evidence="1">
    <location>
        <begin position="254"/>
        <end position="263"/>
    </location>
</feature>
<evidence type="ECO:0000313" key="3">
    <source>
        <dbReference type="Proteomes" id="UP000719412"/>
    </source>
</evidence>
<evidence type="ECO:0000256" key="1">
    <source>
        <dbReference type="SAM" id="MobiDB-lite"/>
    </source>
</evidence>
<dbReference type="EMBL" id="JABDTM020016997">
    <property type="protein sequence ID" value="KAH0818643.1"/>
    <property type="molecule type" value="Genomic_DNA"/>
</dbReference>